<organism evidence="1">
    <name type="scientific">bioreactor metagenome</name>
    <dbReference type="NCBI Taxonomy" id="1076179"/>
    <lineage>
        <taxon>unclassified sequences</taxon>
        <taxon>metagenomes</taxon>
        <taxon>ecological metagenomes</taxon>
    </lineage>
</organism>
<sequence length="175" mass="19173">MAGTVGERDVRVDFEHHGASLGNSGHGVVGTERQREITVLIHGRGHGEDYIGRHQAAVDQHRHFGEVGRMEVHPTLLTARTSHTAKEVSHMANVLDGLRIDIAVLAERQNLRNLDILKAGTDIGQRRQQGGRLADPGRNDDGVAVLDHVNCIGRRHAFLLVFSLYGHSGSPLRLL</sequence>
<name>A0A645GCQ7_9ZZZZ</name>
<protein>
    <submittedName>
        <fullName evidence="1">Uncharacterized protein</fullName>
    </submittedName>
</protein>
<accession>A0A645GCQ7</accession>
<comment type="caution">
    <text evidence="1">The sequence shown here is derived from an EMBL/GenBank/DDBJ whole genome shotgun (WGS) entry which is preliminary data.</text>
</comment>
<gene>
    <name evidence="1" type="ORF">SDC9_169023</name>
</gene>
<dbReference type="EMBL" id="VSSQ01069658">
    <property type="protein sequence ID" value="MPN21643.1"/>
    <property type="molecule type" value="Genomic_DNA"/>
</dbReference>
<proteinExistence type="predicted"/>
<reference evidence="1" key="1">
    <citation type="submission" date="2019-08" db="EMBL/GenBank/DDBJ databases">
        <authorList>
            <person name="Kucharzyk K."/>
            <person name="Murdoch R.W."/>
            <person name="Higgins S."/>
            <person name="Loffler F."/>
        </authorList>
    </citation>
    <scope>NUCLEOTIDE SEQUENCE</scope>
</reference>
<evidence type="ECO:0000313" key="1">
    <source>
        <dbReference type="EMBL" id="MPN21643.1"/>
    </source>
</evidence>
<dbReference type="AlphaFoldDB" id="A0A645GCQ7"/>